<name>A0A4R1BPM5_9BACT</name>
<keyword evidence="1" id="KW-0472">Membrane</keyword>
<protein>
    <submittedName>
        <fullName evidence="2">Uncharacterized protein</fullName>
    </submittedName>
</protein>
<dbReference type="EMBL" id="SJZI01000001">
    <property type="protein sequence ID" value="TCJ19643.1"/>
    <property type="molecule type" value="Genomic_DNA"/>
</dbReference>
<comment type="caution">
    <text evidence="2">The sequence shown here is derived from an EMBL/GenBank/DDBJ whole genome shotgun (WGS) entry which is preliminary data.</text>
</comment>
<dbReference type="Proteomes" id="UP000295334">
    <property type="component" value="Unassembled WGS sequence"/>
</dbReference>
<dbReference type="Pfam" id="PF20136">
    <property type="entry name" value="DUF6526"/>
    <property type="match status" value="1"/>
</dbReference>
<organism evidence="2 3">
    <name type="scientific">Flaviaesturariibacter flavus</name>
    <dbReference type="NCBI Taxonomy" id="2502780"/>
    <lineage>
        <taxon>Bacteria</taxon>
        <taxon>Pseudomonadati</taxon>
        <taxon>Bacteroidota</taxon>
        <taxon>Chitinophagia</taxon>
        <taxon>Chitinophagales</taxon>
        <taxon>Chitinophagaceae</taxon>
        <taxon>Flaviaestuariibacter</taxon>
    </lineage>
</organism>
<keyword evidence="1" id="KW-1133">Transmembrane helix</keyword>
<reference evidence="2 3" key="1">
    <citation type="submission" date="2019-03" db="EMBL/GenBank/DDBJ databases">
        <authorList>
            <person name="Kim M.K.M."/>
        </authorList>
    </citation>
    <scope>NUCLEOTIDE SEQUENCE [LARGE SCALE GENOMIC DNA]</scope>
    <source>
        <strain evidence="2 3">17J68-12</strain>
    </source>
</reference>
<evidence type="ECO:0000313" key="3">
    <source>
        <dbReference type="Proteomes" id="UP000295334"/>
    </source>
</evidence>
<feature type="transmembrane region" description="Helical" evidence="1">
    <location>
        <begin position="44"/>
        <end position="63"/>
    </location>
</feature>
<dbReference type="AlphaFoldDB" id="A0A4R1BPM5"/>
<dbReference type="OrthoDB" id="765463at2"/>
<keyword evidence="3" id="KW-1185">Reference proteome</keyword>
<feature type="transmembrane region" description="Helical" evidence="1">
    <location>
        <begin position="12"/>
        <end position="32"/>
    </location>
</feature>
<dbReference type="InterPro" id="IPR045385">
    <property type="entry name" value="DUF6526"/>
</dbReference>
<accession>A0A4R1BPM5</accession>
<gene>
    <name evidence="2" type="ORF">EPD60_00540</name>
</gene>
<proteinExistence type="predicted"/>
<dbReference type="RefSeq" id="WP_131445649.1">
    <property type="nucleotide sequence ID" value="NZ_SJZI01000001.1"/>
</dbReference>
<evidence type="ECO:0000256" key="1">
    <source>
        <dbReference type="SAM" id="Phobius"/>
    </source>
</evidence>
<evidence type="ECO:0000313" key="2">
    <source>
        <dbReference type="EMBL" id="TCJ19643.1"/>
    </source>
</evidence>
<keyword evidence="1" id="KW-0812">Transmembrane</keyword>
<sequence length="142" mass="16247">MAEQNYKNHSRLSSGYHGVTLGLIVIFVVGSIRYLVREETADKYPAVLFVLLSVILLLLFVFIRSFALKAQDRAIRAEESLRYFILTGKRLDPSLRVGQVIALRFASDEELPALAERALREQLGNKQIKEAIKSWRADYHRV</sequence>